<dbReference type="PANTHER" id="PTHR30069">
    <property type="entry name" value="TONB-DEPENDENT OUTER MEMBRANE RECEPTOR"/>
    <property type="match status" value="1"/>
</dbReference>
<keyword evidence="4" id="KW-0798">TonB box</keyword>
<keyword evidence="3" id="KW-0812">Transmembrane</keyword>
<dbReference type="InterPro" id="IPR036942">
    <property type="entry name" value="Beta-barrel_TonB_sf"/>
</dbReference>
<organism evidence="8">
    <name type="scientific">marine sediment metagenome</name>
    <dbReference type="NCBI Taxonomy" id="412755"/>
    <lineage>
        <taxon>unclassified sequences</taxon>
        <taxon>metagenomes</taxon>
        <taxon>ecological metagenomes</taxon>
    </lineage>
</organism>
<dbReference type="GO" id="GO:0044718">
    <property type="term" value="P:siderophore transmembrane transport"/>
    <property type="evidence" value="ECO:0007669"/>
    <property type="project" value="TreeGrafter"/>
</dbReference>
<dbReference type="AlphaFoldDB" id="X0VEY6"/>
<evidence type="ECO:0000256" key="1">
    <source>
        <dbReference type="ARBA" id="ARBA00004571"/>
    </source>
</evidence>
<dbReference type="GO" id="GO:0015344">
    <property type="term" value="F:siderophore uptake transmembrane transporter activity"/>
    <property type="evidence" value="ECO:0007669"/>
    <property type="project" value="TreeGrafter"/>
</dbReference>
<dbReference type="SUPFAM" id="SSF56935">
    <property type="entry name" value="Porins"/>
    <property type="match status" value="1"/>
</dbReference>
<evidence type="ECO:0000259" key="7">
    <source>
        <dbReference type="Pfam" id="PF00593"/>
    </source>
</evidence>
<dbReference type="GO" id="GO:0009279">
    <property type="term" value="C:cell outer membrane"/>
    <property type="evidence" value="ECO:0007669"/>
    <property type="project" value="UniProtKB-SubCell"/>
</dbReference>
<dbReference type="InterPro" id="IPR000531">
    <property type="entry name" value="Beta-barrel_TonB"/>
</dbReference>
<keyword evidence="2" id="KW-0813">Transport</keyword>
<sequence length="184" mass="21178">GNVPAGYDYRWVNLGKAYTQGFDITFAGMVYDTRLQYNFNASYVHAKLKDPRYTEADYPTSATNDGWKYSDYIPRSPKLSGNASVTLDLKGGIQLYVHTKYTGSMYIDHLPEEDEDRLIIEETDPFFIWNAKISKKFLNRFNLFIGGKNLFDYTQPTRDNSDAAYIYAPLYGRIIYTGFDISVK</sequence>
<evidence type="ECO:0000313" key="8">
    <source>
        <dbReference type="EMBL" id="GAG09812.1"/>
    </source>
</evidence>
<keyword evidence="5" id="KW-0472">Membrane</keyword>
<name>X0VEY6_9ZZZZ</name>
<dbReference type="EMBL" id="BARS01024602">
    <property type="protein sequence ID" value="GAG09812.1"/>
    <property type="molecule type" value="Genomic_DNA"/>
</dbReference>
<comment type="subcellular location">
    <subcellularLocation>
        <location evidence="1">Cell outer membrane</location>
        <topology evidence="1">Multi-pass membrane protein</topology>
    </subcellularLocation>
</comment>
<protein>
    <recommendedName>
        <fullName evidence="7">TonB-dependent receptor-like beta-barrel domain-containing protein</fullName>
    </recommendedName>
</protein>
<evidence type="ECO:0000256" key="2">
    <source>
        <dbReference type="ARBA" id="ARBA00022448"/>
    </source>
</evidence>
<feature type="domain" description="TonB-dependent receptor-like beta-barrel" evidence="7">
    <location>
        <begin position="6"/>
        <end position="150"/>
    </location>
</feature>
<evidence type="ECO:0000256" key="5">
    <source>
        <dbReference type="ARBA" id="ARBA00023136"/>
    </source>
</evidence>
<comment type="caution">
    <text evidence="8">The sequence shown here is derived from an EMBL/GenBank/DDBJ whole genome shotgun (WGS) entry which is preliminary data.</text>
</comment>
<keyword evidence="6" id="KW-0998">Cell outer membrane</keyword>
<dbReference type="Gene3D" id="2.40.170.20">
    <property type="entry name" value="TonB-dependent receptor, beta-barrel domain"/>
    <property type="match status" value="1"/>
</dbReference>
<feature type="non-terminal residue" evidence="8">
    <location>
        <position position="1"/>
    </location>
</feature>
<gene>
    <name evidence="8" type="ORF">S01H1_39038</name>
</gene>
<proteinExistence type="predicted"/>
<reference evidence="8" key="1">
    <citation type="journal article" date="2014" name="Front. Microbiol.">
        <title>High frequency of phylogenetically diverse reductive dehalogenase-homologous genes in deep subseafloor sedimentary metagenomes.</title>
        <authorList>
            <person name="Kawai M."/>
            <person name="Futagami T."/>
            <person name="Toyoda A."/>
            <person name="Takaki Y."/>
            <person name="Nishi S."/>
            <person name="Hori S."/>
            <person name="Arai W."/>
            <person name="Tsubouchi T."/>
            <person name="Morono Y."/>
            <person name="Uchiyama I."/>
            <person name="Ito T."/>
            <person name="Fujiyama A."/>
            <person name="Inagaki F."/>
            <person name="Takami H."/>
        </authorList>
    </citation>
    <scope>NUCLEOTIDE SEQUENCE</scope>
    <source>
        <strain evidence="8">Expedition CK06-06</strain>
    </source>
</reference>
<accession>X0VEY6</accession>
<evidence type="ECO:0000256" key="6">
    <source>
        <dbReference type="ARBA" id="ARBA00023237"/>
    </source>
</evidence>
<dbReference type="Pfam" id="PF00593">
    <property type="entry name" value="TonB_dep_Rec_b-barrel"/>
    <property type="match status" value="1"/>
</dbReference>
<evidence type="ECO:0000256" key="3">
    <source>
        <dbReference type="ARBA" id="ARBA00022692"/>
    </source>
</evidence>
<evidence type="ECO:0000256" key="4">
    <source>
        <dbReference type="ARBA" id="ARBA00023077"/>
    </source>
</evidence>
<dbReference type="PANTHER" id="PTHR30069:SF57">
    <property type="entry name" value="TONB-DEPENDENT RECEPTOR"/>
    <property type="match status" value="1"/>
</dbReference>
<dbReference type="InterPro" id="IPR039426">
    <property type="entry name" value="TonB-dep_rcpt-like"/>
</dbReference>